<evidence type="ECO:0000313" key="3">
    <source>
        <dbReference type="EMBL" id="CAB1454683.1"/>
    </source>
</evidence>
<dbReference type="InterPro" id="IPR000008">
    <property type="entry name" value="C2_dom"/>
</dbReference>
<name>A0A9N7VPB6_PLEPL</name>
<proteinExistence type="predicted"/>
<dbReference type="PROSITE" id="PS50004">
    <property type="entry name" value="C2"/>
    <property type="match status" value="1"/>
</dbReference>
<feature type="domain" description="C2" evidence="2">
    <location>
        <begin position="84"/>
        <end position="203"/>
    </location>
</feature>
<comment type="caution">
    <text evidence="3">The sequence shown here is derived from an EMBL/GenBank/DDBJ whole genome shotgun (WGS) entry which is preliminary data.</text>
</comment>
<dbReference type="Gene3D" id="2.60.40.150">
    <property type="entry name" value="C2 domain"/>
    <property type="match status" value="1"/>
</dbReference>
<dbReference type="SUPFAM" id="SSF49562">
    <property type="entry name" value="C2 domain (Calcium/lipid-binding domain, CaLB)"/>
    <property type="match status" value="1"/>
</dbReference>
<dbReference type="InterPro" id="IPR035892">
    <property type="entry name" value="C2_domain_sf"/>
</dbReference>
<gene>
    <name evidence="3" type="ORF">PLEPLA_LOCUS42450</name>
</gene>
<dbReference type="Pfam" id="PF00168">
    <property type="entry name" value="C2"/>
    <property type="match status" value="1"/>
</dbReference>
<dbReference type="Proteomes" id="UP001153269">
    <property type="component" value="Unassembled WGS sequence"/>
</dbReference>
<evidence type="ECO:0000256" key="1">
    <source>
        <dbReference type="SAM" id="MobiDB-lite"/>
    </source>
</evidence>
<feature type="compositionally biased region" description="Basic and acidic residues" evidence="1">
    <location>
        <begin position="47"/>
        <end position="56"/>
    </location>
</feature>
<protein>
    <recommendedName>
        <fullName evidence="2">C2 domain-containing protein</fullName>
    </recommendedName>
</protein>
<evidence type="ECO:0000259" key="2">
    <source>
        <dbReference type="PROSITE" id="PS50004"/>
    </source>
</evidence>
<organism evidence="3 4">
    <name type="scientific">Pleuronectes platessa</name>
    <name type="common">European plaice</name>
    <dbReference type="NCBI Taxonomy" id="8262"/>
    <lineage>
        <taxon>Eukaryota</taxon>
        <taxon>Metazoa</taxon>
        <taxon>Chordata</taxon>
        <taxon>Craniata</taxon>
        <taxon>Vertebrata</taxon>
        <taxon>Euteleostomi</taxon>
        <taxon>Actinopterygii</taxon>
        <taxon>Neopterygii</taxon>
        <taxon>Teleostei</taxon>
        <taxon>Neoteleostei</taxon>
        <taxon>Acanthomorphata</taxon>
        <taxon>Carangaria</taxon>
        <taxon>Pleuronectiformes</taxon>
        <taxon>Pleuronectoidei</taxon>
        <taxon>Pleuronectidae</taxon>
        <taxon>Pleuronectes</taxon>
    </lineage>
</organism>
<feature type="region of interest" description="Disordered" evidence="1">
    <location>
        <begin position="44"/>
        <end position="67"/>
    </location>
</feature>
<keyword evidence="4" id="KW-1185">Reference proteome</keyword>
<reference evidence="3" key="1">
    <citation type="submission" date="2020-03" db="EMBL/GenBank/DDBJ databases">
        <authorList>
            <person name="Weist P."/>
        </authorList>
    </citation>
    <scope>NUCLEOTIDE SEQUENCE</scope>
</reference>
<dbReference type="AlphaFoldDB" id="A0A9N7VPB6"/>
<dbReference type="CDD" id="cd08373">
    <property type="entry name" value="C2A_Ferlin"/>
    <property type="match status" value="1"/>
</dbReference>
<accession>A0A9N7VPB6</accession>
<dbReference type="InterPro" id="IPR037726">
    <property type="entry name" value="C2A_Ferlin"/>
</dbReference>
<sequence length="232" mass="25567">MIQVIVIGDDSILGELLEAGGLVSPQFTCILHVFALWEDAQQSKPSASEEMRDRPMSRTHGAGGNVESADESSLMHCITNHWAQIARLKFDPREGESLSCHCGLMMALMVHLRTVDHLRGKGDRVAKVTFRGLPFYSRVAENCEEVAHFNETFRWPIASKLDGNEMLEIQVYNYSKVFSNRLVGTFCMVLQKVAEEGHLELTDTLIDDNNTSIKNDACPAGITAVAAAVVGS</sequence>
<evidence type="ECO:0000313" key="4">
    <source>
        <dbReference type="Proteomes" id="UP001153269"/>
    </source>
</evidence>
<dbReference type="EMBL" id="CADEAL010004223">
    <property type="protein sequence ID" value="CAB1454683.1"/>
    <property type="molecule type" value="Genomic_DNA"/>
</dbReference>